<feature type="domain" description="Fibronectin type-III" evidence="1">
    <location>
        <begin position="64"/>
        <end position="158"/>
    </location>
</feature>
<keyword evidence="3" id="KW-1185">Reference proteome</keyword>
<gene>
    <name evidence="2" type="ORF">HNP77_001204</name>
</gene>
<organism evidence="2 3">
    <name type="scientific">Treponema rectale</name>
    <dbReference type="NCBI Taxonomy" id="744512"/>
    <lineage>
        <taxon>Bacteria</taxon>
        <taxon>Pseudomonadati</taxon>
        <taxon>Spirochaetota</taxon>
        <taxon>Spirochaetia</taxon>
        <taxon>Spirochaetales</taxon>
        <taxon>Treponemataceae</taxon>
        <taxon>Treponema</taxon>
    </lineage>
</organism>
<reference evidence="2 3" key="1">
    <citation type="submission" date="2020-08" db="EMBL/GenBank/DDBJ databases">
        <title>Genomic Encyclopedia of Type Strains, Phase IV (KMG-IV): sequencing the most valuable type-strain genomes for metagenomic binning, comparative biology and taxonomic classification.</title>
        <authorList>
            <person name="Goeker M."/>
        </authorList>
    </citation>
    <scope>NUCLEOTIDE SEQUENCE [LARGE SCALE GENOMIC DNA]</scope>
    <source>
        <strain evidence="2 3">DSM 103679</strain>
    </source>
</reference>
<dbReference type="SMART" id="SM00060">
    <property type="entry name" value="FN3"/>
    <property type="match status" value="4"/>
</dbReference>
<dbReference type="InterPro" id="IPR003961">
    <property type="entry name" value="FN3_dom"/>
</dbReference>
<dbReference type="RefSeq" id="WP_184652274.1">
    <property type="nucleotide sequence ID" value="NZ_JACHFR010000002.1"/>
</dbReference>
<dbReference type="InterPro" id="IPR036116">
    <property type="entry name" value="FN3_sf"/>
</dbReference>
<dbReference type="InterPro" id="IPR013783">
    <property type="entry name" value="Ig-like_fold"/>
</dbReference>
<protein>
    <recommendedName>
        <fullName evidence="1">Fibronectin type-III domain-containing protein</fullName>
    </recommendedName>
</protein>
<dbReference type="Proteomes" id="UP000578697">
    <property type="component" value="Unassembled WGS sequence"/>
</dbReference>
<evidence type="ECO:0000313" key="2">
    <source>
        <dbReference type="EMBL" id="MBB5218835.1"/>
    </source>
</evidence>
<comment type="caution">
    <text evidence="2">The sequence shown here is derived from an EMBL/GenBank/DDBJ whole genome shotgun (WGS) entry which is preliminary data.</text>
</comment>
<feature type="domain" description="Fibronectin type-III" evidence="1">
    <location>
        <begin position="386"/>
        <end position="582"/>
    </location>
</feature>
<dbReference type="AlphaFoldDB" id="A0A840SDJ8"/>
<feature type="domain" description="Fibronectin type-III" evidence="1">
    <location>
        <begin position="279"/>
        <end position="365"/>
    </location>
</feature>
<accession>A0A840SDJ8</accession>
<dbReference type="PROSITE" id="PS51257">
    <property type="entry name" value="PROKAR_LIPOPROTEIN"/>
    <property type="match status" value="1"/>
</dbReference>
<name>A0A840SDJ8_9SPIR</name>
<sequence length="754" mass="83997">MILIQKNMAGGKKMQQKKFVLLTLMIFIFTSCADWFQGKVAMDTDAEQSSLSDFLTPEVKIDQLEAPEQVLASQGLYSGTIKLTWNAVDNATSYTVERAYVEDKTSIVNYDELDFSVVSEYCAKTNYTDVILKNPGSTNKEYDYRYYYKITAKNIGEGYEESDYSAVSETQGCGWLLGSPKNTEASKGTSTEYIRVTWDKISNAVSYNIYRGEKSNGTSMELIDSVYGNQNYYENTVLTSEQGTEFYYKISAVTKEGTVSALSSIAMGYSLLPGAPETPVNVKVNNGLAEISRGASGLNVMWDEVETTTGTISYSVYRTSSQDSEYTLLASNLTTPLYTDKSGLKISVYYYYYVQAVCTSDDGTKMKSPFSESGKASENPAVGFLLSPPTEIQVLDGSDEDHVLIQWKDSIGAEYDSINFTYAVYYSDNIDGPYVLLTEPSVTEKNSEDYYEFEVEKKAYYKLTTKNPDGTDTESVMSVTYAPMPSAPSSVTASKTQKLSIVDWDTSYNSNNVYPVQIEWTLPEKDVPAAYYIYRSTSPDSGFKKITETPVTELVYVDYNAKAKASVIYYYKVVSLNNLYQGNKGLVDYGYGAITPDQWMREYNKTSLRSQEHLTLMHKPNDMDKLGKETVSGDVSGTLYYNAAIAGLGAEIVMKYTDYADYTYTYFTNGEWIEKSHFVFNGNSDTSSNMSANGNMKGTVTCTGMYPGSNYYNNLEIKSGAAGGGYYTISAQDLEGNEIYSNEQVNWKVGEEGR</sequence>
<dbReference type="SUPFAM" id="SSF49265">
    <property type="entry name" value="Fibronectin type III"/>
    <property type="match status" value="2"/>
</dbReference>
<dbReference type="Gene3D" id="2.60.40.10">
    <property type="entry name" value="Immunoglobulins"/>
    <property type="match status" value="5"/>
</dbReference>
<evidence type="ECO:0000259" key="1">
    <source>
        <dbReference type="SMART" id="SM00060"/>
    </source>
</evidence>
<feature type="domain" description="Fibronectin type-III" evidence="1">
    <location>
        <begin position="177"/>
        <end position="259"/>
    </location>
</feature>
<dbReference type="EMBL" id="JACHFR010000002">
    <property type="protein sequence ID" value="MBB5218835.1"/>
    <property type="molecule type" value="Genomic_DNA"/>
</dbReference>
<evidence type="ECO:0000313" key="3">
    <source>
        <dbReference type="Proteomes" id="UP000578697"/>
    </source>
</evidence>
<proteinExistence type="predicted"/>